<evidence type="ECO:0000313" key="1">
    <source>
        <dbReference type="EMBL" id="GEO97002.1"/>
    </source>
</evidence>
<dbReference type="STRING" id="388357.GCA_001580365_02339"/>
<accession>A0A512IH19</accession>
<keyword evidence="2" id="KW-1185">Reference proteome</keyword>
<dbReference type="Pfam" id="PF11211">
    <property type="entry name" value="DUF2997"/>
    <property type="match status" value="1"/>
</dbReference>
<evidence type="ECO:0000313" key="2">
    <source>
        <dbReference type="Proteomes" id="UP000321103"/>
    </source>
</evidence>
<organism evidence="1 2">
    <name type="scientific">Kocuria turfanensis</name>
    <dbReference type="NCBI Taxonomy" id="388357"/>
    <lineage>
        <taxon>Bacteria</taxon>
        <taxon>Bacillati</taxon>
        <taxon>Actinomycetota</taxon>
        <taxon>Actinomycetes</taxon>
        <taxon>Micrococcales</taxon>
        <taxon>Micrococcaceae</taxon>
        <taxon>Kocuria</taxon>
    </lineage>
</organism>
<sequence length="73" mass="8052">MTAPAPRQIVVRVDPDGAITAETRGMLGPSCLDSIALLEDLLEATTVHSTFTADYDRRTDAIDTEVRHELRQQ</sequence>
<protein>
    <recommendedName>
        <fullName evidence="3">DUF2997 domain-containing protein</fullName>
    </recommendedName>
</protein>
<name>A0A512IH19_9MICC</name>
<gene>
    <name evidence="1" type="ORF">KTU01_31250</name>
</gene>
<proteinExistence type="predicted"/>
<dbReference type="AlphaFoldDB" id="A0A512IH19"/>
<comment type="caution">
    <text evidence="1">The sequence shown here is derived from an EMBL/GenBank/DDBJ whole genome shotgun (WGS) entry which is preliminary data.</text>
</comment>
<dbReference type="EMBL" id="BJZS01000102">
    <property type="protein sequence ID" value="GEO97002.1"/>
    <property type="molecule type" value="Genomic_DNA"/>
</dbReference>
<evidence type="ECO:0008006" key="3">
    <source>
        <dbReference type="Google" id="ProtNLM"/>
    </source>
</evidence>
<dbReference type="InterPro" id="IPR021375">
    <property type="entry name" value="DUF2997"/>
</dbReference>
<reference evidence="1 2" key="1">
    <citation type="submission" date="2019-07" db="EMBL/GenBank/DDBJ databases">
        <title>Whole genome shotgun sequence of Kocuria turfanensis NBRC 107627.</title>
        <authorList>
            <person name="Hosoyama A."/>
            <person name="Uohara A."/>
            <person name="Ohji S."/>
            <person name="Ichikawa N."/>
        </authorList>
    </citation>
    <scope>NUCLEOTIDE SEQUENCE [LARGE SCALE GENOMIC DNA]</scope>
    <source>
        <strain evidence="1 2">NBRC 107627</strain>
    </source>
</reference>
<dbReference type="Proteomes" id="UP000321103">
    <property type="component" value="Unassembled WGS sequence"/>
</dbReference>
<dbReference type="RefSeq" id="WP_062735887.1">
    <property type="nucleotide sequence ID" value="NZ_BJZS01000102.1"/>
</dbReference>